<evidence type="ECO:0000256" key="6">
    <source>
        <dbReference type="ARBA" id="ARBA00023136"/>
    </source>
</evidence>
<reference evidence="11 12" key="1">
    <citation type="submission" date="2018-04" db="EMBL/GenBank/DDBJ databases">
        <title>Genomic Encyclopedia of Archaeal and Bacterial Type Strains, Phase II (KMG-II): from individual species to whole genera.</title>
        <authorList>
            <person name="Goeker M."/>
        </authorList>
    </citation>
    <scope>NUCLEOTIDE SEQUENCE [LARGE SCALE GENOMIC DNA]</scope>
    <source>
        <strain evidence="11 12">DSM 18064</strain>
    </source>
</reference>
<dbReference type="Proteomes" id="UP000243859">
    <property type="component" value="Unassembled WGS sequence"/>
</dbReference>
<sequence length="279" mass="30410">MGAAVNAPVIIKRKKVVVEKSHYGGAWKVAYADFVTAMMAFFLLMWLLSATTEKQRKGIADYFDPTVPISRVSGGGDGAFGGESLASEDRLAQIGVGAVHTRPTADRQARGSTGTDSDGATQEETRALKDLADSLMGISGETLLDDRIRRHIMTRLTDEGLVIELFDIEGAPLFAPETSRPTPQTREIVTVLANLFLVVRNDIAIEGHVRAGPVILRHNPVWELSTQRAQTARQLLAEAGFPSSRLRRVTGHADRSPATGNPMALRNNRIKMILLRSSR</sequence>
<dbReference type="Pfam" id="PF13677">
    <property type="entry name" value="MotB_plug"/>
    <property type="match status" value="1"/>
</dbReference>
<keyword evidence="4 8" id="KW-0812">Transmembrane</keyword>
<evidence type="ECO:0000313" key="12">
    <source>
        <dbReference type="Proteomes" id="UP000243859"/>
    </source>
</evidence>
<dbReference type="SUPFAM" id="SSF103088">
    <property type="entry name" value="OmpA-like"/>
    <property type="match status" value="1"/>
</dbReference>
<evidence type="ECO:0000256" key="8">
    <source>
        <dbReference type="SAM" id="Phobius"/>
    </source>
</evidence>
<evidence type="ECO:0000256" key="4">
    <source>
        <dbReference type="ARBA" id="ARBA00022692"/>
    </source>
</evidence>
<feature type="domain" description="OmpA-like" evidence="9">
    <location>
        <begin position="173"/>
        <end position="267"/>
    </location>
</feature>
<organism evidence="11 12">
    <name type="scientific">Rhodovulum imhoffii</name>
    <dbReference type="NCBI Taxonomy" id="365340"/>
    <lineage>
        <taxon>Bacteria</taxon>
        <taxon>Pseudomonadati</taxon>
        <taxon>Pseudomonadota</taxon>
        <taxon>Alphaproteobacteria</taxon>
        <taxon>Rhodobacterales</taxon>
        <taxon>Paracoccaceae</taxon>
        <taxon>Rhodovulum</taxon>
    </lineage>
</organism>
<evidence type="ECO:0000259" key="9">
    <source>
        <dbReference type="Pfam" id="PF00691"/>
    </source>
</evidence>
<feature type="region of interest" description="Disordered" evidence="7">
    <location>
        <begin position="100"/>
        <end position="123"/>
    </location>
</feature>
<dbReference type="InterPro" id="IPR036737">
    <property type="entry name" value="OmpA-like_sf"/>
</dbReference>
<dbReference type="AlphaFoldDB" id="A0A2T5BRN4"/>
<dbReference type="InterPro" id="IPR025713">
    <property type="entry name" value="MotB-like_N_dom"/>
</dbReference>
<dbReference type="EMBL" id="QAAA01000009">
    <property type="protein sequence ID" value="PTN01949.1"/>
    <property type="molecule type" value="Genomic_DNA"/>
</dbReference>
<dbReference type="PANTHER" id="PTHR30329">
    <property type="entry name" value="STATOR ELEMENT OF FLAGELLAR MOTOR COMPLEX"/>
    <property type="match status" value="1"/>
</dbReference>
<gene>
    <name evidence="11" type="ORF">C8N32_10973</name>
</gene>
<evidence type="ECO:0000256" key="2">
    <source>
        <dbReference type="ARBA" id="ARBA00008914"/>
    </source>
</evidence>
<protein>
    <submittedName>
        <fullName evidence="11">Chemotaxis protein MotB</fullName>
    </submittedName>
</protein>
<feature type="transmembrane region" description="Helical" evidence="8">
    <location>
        <begin position="29"/>
        <end position="48"/>
    </location>
</feature>
<evidence type="ECO:0000256" key="1">
    <source>
        <dbReference type="ARBA" id="ARBA00004162"/>
    </source>
</evidence>
<name>A0A2T5BRN4_9RHOB</name>
<evidence type="ECO:0000256" key="3">
    <source>
        <dbReference type="ARBA" id="ARBA00022475"/>
    </source>
</evidence>
<dbReference type="Pfam" id="PF00691">
    <property type="entry name" value="OmpA"/>
    <property type="match status" value="1"/>
</dbReference>
<evidence type="ECO:0000313" key="11">
    <source>
        <dbReference type="EMBL" id="PTN01949.1"/>
    </source>
</evidence>
<dbReference type="GO" id="GO:0005886">
    <property type="term" value="C:plasma membrane"/>
    <property type="evidence" value="ECO:0007669"/>
    <property type="project" value="UniProtKB-SubCell"/>
</dbReference>
<comment type="caution">
    <text evidence="11">The sequence shown here is derived from an EMBL/GenBank/DDBJ whole genome shotgun (WGS) entry which is preliminary data.</text>
</comment>
<evidence type="ECO:0000259" key="10">
    <source>
        <dbReference type="Pfam" id="PF13677"/>
    </source>
</evidence>
<feature type="domain" description="Motility protein B-like N-terminal" evidence="10">
    <location>
        <begin position="14"/>
        <end position="64"/>
    </location>
</feature>
<proteinExistence type="inferred from homology"/>
<keyword evidence="3" id="KW-1003">Cell membrane</keyword>
<dbReference type="RefSeq" id="WP_107892611.1">
    <property type="nucleotide sequence ID" value="NZ_NHSI01000051.1"/>
</dbReference>
<keyword evidence="12" id="KW-1185">Reference proteome</keyword>
<dbReference type="InterPro" id="IPR050330">
    <property type="entry name" value="Bact_OuterMem_StrucFunc"/>
</dbReference>
<accession>A0A2T5BRN4</accession>
<comment type="similarity">
    <text evidence="2">Belongs to the MotB family.</text>
</comment>
<dbReference type="InterPro" id="IPR006665">
    <property type="entry name" value="OmpA-like"/>
</dbReference>
<evidence type="ECO:0000256" key="5">
    <source>
        <dbReference type="ARBA" id="ARBA00022989"/>
    </source>
</evidence>
<comment type="subcellular location">
    <subcellularLocation>
        <location evidence="1">Cell membrane</location>
        <topology evidence="1">Single-pass membrane protein</topology>
    </subcellularLocation>
</comment>
<dbReference type="Gene3D" id="3.30.1330.60">
    <property type="entry name" value="OmpA-like domain"/>
    <property type="match status" value="1"/>
</dbReference>
<dbReference type="PANTHER" id="PTHR30329:SF21">
    <property type="entry name" value="LIPOPROTEIN YIAD-RELATED"/>
    <property type="match status" value="1"/>
</dbReference>
<evidence type="ECO:0000256" key="7">
    <source>
        <dbReference type="SAM" id="MobiDB-lite"/>
    </source>
</evidence>
<feature type="compositionally biased region" description="Polar residues" evidence="7">
    <location>
        <begin position="110"/>
        <end position="122"/>
    </location>
</feature>
<dbReference type="OrthoDB" id="7170686at2"/>
<keyword evidence="6 8" id="KW-0472">Membrane</keyword>
<keyword evidence="5 8" id="KW-1133">Transmembrane helix</keyword>